<protein>
    <recommendedName>
        <fullName evidence="9">Tyrosine recombinase XerC</fullName>
    </recommendedName>
</protein>
<dbReference type="PROSITE" id="PS51898">
    <property type="entry name" value="TYR_RECOMBINASE"/>
    <property type="match status" value="1"/>
</dbReference>
<dbReference type="Pfam" id="PF02899">
    <property type="entry name" value="Phage_int_SAM_1"/>
    <property type="match status" value="1"/>
</dbReference>
<evidence type="ECO:0000256" key="1">
    <source>
        <dbReference type="ARBA" id="ARBA00004496"/>
    </source>
</evidence>
<evidence type="ECO:0000256" key="5">
    <source>
        <dbReference type="ARBA" id="ARBA00022908"/>
    </source>
</evidence>
<reference evidence="13 14" key="1">
    <citation type="submission" date="2023-08" db="EMBL/GenBank/DDBJ databases">
        <title>Characterization of two Paracoccaceae strains isolated from Phycosphere and proposal of Xinfangfangia lacusdiani sp. nov.</title>
        <authorList>
            <person name="Deng Y."/>
            <person name="Zhang Y.Q."/>
        </authorList>
    </citation>
    <scope>NUCLEOTIDE SEQUENCE [LARGE SCALE GENOMIC DNA]</scope>
    <source>
        <strain evidence="13 14">CPCC 101601</strain>
    </source>
</reference>
<feature type="active site" evidence="9">
    <location>
        <position position="281"/>
    </location>
</feature>
<comment type="caution">
    <text evidence="13">The sequence shown here is derived from an EMBL/GenBank/DDBJ whole genome shotgun (WGS) entry which is preliminary data.</text>
</comment>
<evidence type="ECO:0000256" key="8">
    <source>
        <dbReference type="ARBA" id="ARBA00023306"/>
    </source>
</evidence>
<evidence type="ECO:0000256" key="4">
    <source>
        <dbReference type="ARBA" id="ARBA00022829"/>
    </source>
</evidence>
<evidence type="ECO:0000256" key="9">
    <source>
        <dbReference type="HAMAP-Rule" id="MF_01808"/>
    </source>
</evidence>
<dbReference type="SUPFAM" id="SSF47823">
    <property type="entry name" value="lambda integrase-like, N-terminal domain"/>
    <property type="match status" value="1"/>
</dbReference>
<dbReference type="Gene3D" id="1.10.150.130">
    <property type="match status" value="1"/>
</dbReference>
<dbReference type="InterPro" id="IPR013762">
    <property type="entry name" value="Integrase-like_cat_sf"/>
</dbReference>
<gene>
    <name evidence="9" type="primary">xerC</name>
    <name evidence="13" type="ORF">Q9295_06825</name>
</gene>
<dbReference type="Proteomes" id="UP001239680">
    <property type="component" value="Unassembled WGS sequence"/>
</dbReference>
<feature type="compositionally biased region" description="Low complexity" evidence="10">
    <location>
        <begin position="309"/>
        <end position="324"/>
    </location>
</feature>
<evidence type="ECO:0000313" key="13">
    <source>
        <dbReference type="EMBL" id="MDQ2066078.1"/>
    </source>
</evidence>
<dbReference type="PANTHER" id="PTHR30349:SF90">
    <property type="entry name" value="TYROSINE RECOMBINASE XERD"/>
    <property type="match status" value="1"/>
</dbReference>
<dbReference type="InterPro" id="IPR010998">
    <property type="entry name" value="Integrase_recombinase_N"/>
</dbReference>
<dbReference type="InterPro" id="IPR023009">
    <property type="entry name" value="Tyrosine_recombinase_XerC/XerD"/>
</dbReference>
<keyword evidence="2 9" id="KW-0963">Cytoplasm</keyword>
<comment type="subcellular location">
    <subcellularLocation>
        <location evidence="1 9">Cytoplasm</location>
    </subcellularLocation>
</comment>
<comment type="subunit">
    <text evidence="9">Forms a cyclic heterotetrameric complex composed of two molecules of XerC and two molecules of XerD.</text>
</comment>
<name>A0ABU0VWI6_9RHOB</name>
<dbReference type="Pfam" id="PF00589">
    <property type="entry name" value="Phage_integrase"/>
    <property type="match status" value="1"/>
</dbReference>
<evidence type="ECO:0000256" key="10">
    <source>
        <dbReference type="SAM" id="MobiDB-lite"/>
    </source>
</evidence>
<evidence type="ECO:0000256" key="7">
    <source>
        <dbReference type="ARBA" id="ARBA00023172"/>
    </source>
</evidence>
<evidence type="ECO:0000313" key="14">
    <source>
        <dbReference type="Proteomes" id="UP001239680"/>
    </source>
</evidence>
<dbReference type="Gene3D" id="1.10.443.10">
    <property type="entry name" value="Intergrase catalytic core"/>
    <property type="match status" value="1"/>
</dbReference>
<organism evidence="13 14">
    <name type="scientific">Pseudogemmobacter lacusdianii</name>
    <dbReference type="NCBI Taxonomy" id="3069608"/>
    <lineage>
        <taxon>Bacteria</taxon>
        <taxon>Pseudomonadati</taxon>
        <taxon>Pseudomonadota</taxon>
        <taxon>Alphaproteobacteria</taxon>
        <taxon>Rhodobacterales</taxon>
        <taxon>Paracoccaceae</taxon>
        <taxon>Pseudogemmobacter</taxon>
    </lineage>
</organism>
<proteinExistence type="inferred from homology"/>
<feature type="domain" description="Tyr recombinase" evidence="11">
    <location>
        <begin position="121"/>
        <end position="303"/>
    </location>
</feature>
<feature type="active site" description="O-(3'-phospho-DNA)-tyrosine intermediate" evidence="9">
    <location>
        <position position="290"/>
    </location>
</feature>
<feature type="region of interest" description="Disordered" evidence="10">
    <location>
        <begin position="307"/>
        <end position="340"/>
    </location>
</feature>
<feature type="active site" evidence="9">
    <location>
        <position position="164"/>
    </location>
</feature>
<dbReference type="InterPro" id="IPR004107">
    <property type="entry name" value="Integrase_SAM-like_N"/>
</dbReference>
<dbReference type="InterPro" id="IPR002104">
    <property type="entry name" value="Integrase_catalytic"/>
</dbReference>
<accession>A0ABU0VWI6</accession>
<dbReference type="PROSITE" id="PS51900">
    <property type="entry name" value="CB"/>
    <property type="match status" value="1"/>
</dbReference>
<sequence length="340" mass="36249">MEALALSAELRAGLADWLAQLSALKGASRHTIAAYSADVSRYLHFLAQHHGGSMGLRAVVETAQTDLRAWMAYERNDRGISARSMARALSSVKGFTAWAADRGQLEATTVLSARGPKYRRKLPRPLSVEGAVDMLETVGQQARGDWQQARDVAVVTLLYGCGLRISEALSLTGADHPLPQVLRISGKGGKTRLVPTLPAAAEALSDYVKLCPYQIDQDAPLFRGARGGPLSPRLIQLAMEKSRLQLGLPATATPHALRHSFATHLLGAGGDLRAIQELLGHASLSTTQAYTAVDAARLMEVYESAHPRAQSQDAASASSAVPDFASDHALPNSEPHTTPA</sequence>
<dbReference type="HAMAP" id="MF_01808">
    <property type="entry name" value="Recomb_XerC_XerD"/>
    <property type="match status" value="1"/>
</dbReference>
<feature type="active site" evidence="9">
    <location>
        <position position="255"/>
    </location>
</feature>
<keyword evidence="14" id="KW-1185">Reference proteome</keyword>
<keyword evidence="7 9" id="KW-0233">DNA recombination</keyword>
<evidence type="ECO:0000256" key="6">
    <source>
        <dbReference type="ARBA" id="ARBA00023125"/>
    </source>
</evidence>
<keyword evidence="6 9" id="KW-0238">DNA-binding</keyword>
<keyword evidence="3 9" id="KW-0132">Cell division</keyword>
<keyword evidence="8 9" id="KW-0131">Cell cycle</keyword>
<feature type="active site" evidence="9">
    <location>
        <position position="258"/>
    </location>
</feature>
<dbReference type="PANTHER" id="PTHR30349">
    <property type="entry name" value="PHAGE INTEGRASE-RELATED"/>
    <property type="match status" value="1"/>
</dbReference>
<evidence type="ECO:0000256" key="3">
    <source>
        <dbReference type="ARBA" id="ARBA00022618"/>
    </source>
</evidence>
<dbReference type="EMBL" id="JAVDBT010000005">
    <property type="protein sequence ID" value="MDQ2066078.1"/>
    <property type="molecule type" value="Genomic_DNA"/>
</dbReference>
<keyword evidence="5 9" id="KW-0229">DNA integration</keyword>
<dbReference type="SUPFAM" id="SSF56349">
    <property type="entry name" value="DNA breaking-rejoining enzymes"/>
    <property type="match status" value="1"/>
</dbReference>
<feature type="domain" description="Core-binding (CB)" evidence="12">
    <location>
        <begin position="8"/>
        <end position="100"/>
    </location>
</feature>
<keyword evidence="4 9" id="KW-0159">Chromosome partition</keyword>
<comment type="function">
    <text evidence="9">Site-specific tyrosine recombinase, which acts by catalyzing the cutting and rejoining of the recombining DNA molecules. The XerC-XerD complex is essential to convert dimers of the bacterial chromosome into monomers to permit their segregation at cell division. It also contributes to the segregational stability of plasmids.</text>
</comment>
<dbReference type="InterPro" id="IPR044068">
    <property type="entry name" value="CB"/>
</dbReference>
<evidence type="ECO:0000256" key="2">
    <source>
        <dbReference type="ARBA" id="ARBA00022490"/>
    </source>
</evidence>
<evidence type="ECO:0000259" key="11">
    <source>
        <dbReference type="PROSITE" id="PS51898"/>
    </source>
</evidence>
<dbReference type="RefSeq" id="WP_306679773.1">
    <property type="nucleotide sequence ID" value="NZ_JAVDBT010000005.1"/>
</dbReference>
<feature type="active site" evidence="9">
    <location>
        <position position="187"/>
    </location>
</feature>
<comment type="similarity">
    <text evidence="9">Belongs to the 'phage' integrase family. XerC subfamily.</text>
</comment>
<dbReference type="InterPro" id="IPR011010">
    <property type="entry name" value="DNA_brk_join_enz"/>
</dbReference>
<evidence type="ECO:0000259" key="12">
    <source>
        <dbReference type="PROSITE" id="PS51900"/>
    </source>
</evidence>
<dbReference type="InterPro" id="IPR050090">
    <property type="entry name" value="Tyrosine_recombinase_XerCD"/>
</dbReference>